<evidence type="ECO:0000256" key="4">
    <source>
        <dbReference type="ARBA" id="ARBA00022490"/>
    </source>
</evidence>
<dbReference type="InterPro" id="IPR033911">
    <property type="entry name" value="MetRS_core"/>
</dbReference>
<dbReference type="GO" id="GO:0005737">
    <property type="term" value="C:cytoplasm"/>
    <property type="evidence" value="ECO:0007669"/>
    <property type="project" value="UniProtKB-SubCell"/>
</dbReference>
<dbReference type="Proteomes" id="UP000594621">
    <property type="component" value="Chromosome"/>
</dbReference>
<keyword evidence="5 11" id="KW-0436">Ligase</keyword>
<dbReference type="Pfam" id="PF09334">
    <property type="entry name" value="tRNA-synt_1g"/>
    <property type="match status" value="1"/>
</dbReference>
<evidence type="ECO:0000259" key="14">
    <source>
        <dbReference type="Pfam" id="PF19303"/>
    </source>
</evidence>
<dbReference type="AlphaFoldDB" id="A0A7S9CZN5"/>
<dbReference type="InterPro" id="IPR041872">
    <property type="entry name" value="Anticodon_Met"/>
</dbReference>
<dbReference type="Gene3D" id="1.10.730.10">
    <property type="entry name" value="Isoleucyl-tRNA Synthetase, Domain 1"/>
    <property type="match status" value="1"/>
</dbReference>
<comment type="subunit">
    <text evidence="11">Monomer.</text>
</comment>
<feature type="compositionally biased region" description="Basic and acidic residues" evidence="12">
    <location>
        <begin position="154"/>
        <end position="166"/>
    </location>
</feature>
<dbReference type="FunFam" id="2.170.220.10:FF:000001">
    <property type="entry name" value="methionine--tRNA ligase, mitochondrial"/>
    <property type="match status" value="1"/>
</dbReference>
<comment type="similarity">
    <text evidence="3 11">Belongs to the class-I aminoacyl-tRNA synthetase family. MetG type 2B subfamily.</text>
</comment>
<sequence>MAARTKKTVKNNSGKKAAKKSVKKATKKIQRSSIAEQKAAADKERERKKQAAEKAAARKERERKKKAAAKERERKRKAAERAAAEKQRERKRKAAKRAAAKREHERRKKAAAKERERKRKAEEKAAAERELKRKKEEAEKAAAKKKRDRKKKAVEKERERKTPEGRTRKRRSPKEKIVEKEPVEDTQEPELERRPAESIYARENVFYITTAIAYPNGSPHIGHAYEAIATDVLARFARLDGKDVFFLTGTDEHGLKMVQTAQNEGLTPAALATRNAGRFKAMDERLNVSFDRFIRTTEEQHHRSSREIWRRMAENGDVYLDSYAGWYSVRDEAYYAEEETRLNDDGARLGPQGTPVEWVEEKSYFFRLSAYQDKLLKHYEQHPDFIGPDARRNEVVSFVRSGLRDLSISRTTFDWGVRVPGDNEHVMYVWVDALTNYITGVGFPDGGDKNWRYWPADVHVIGKDIIRFHAVHWPAFLMSAGIPLPKRVYAHGFLFNRGEKMSKSVGNVVDPFNLADQYGVDQMRYFFLREVPFGQDGNYNHEAIVARINADLANDLGNLAQRSLSMIAKQLGGVLPQPGEFSDNDKAILAMADGMIAASREAMATQQIHHWLNAVWAVVAEANRYFAGEAPWALAKTDPARQRTVLYVTAEVVRQIAILAQPAMPTASGLLLDSLGIPAGERSFAMLGGAKRIAPGSTLPAPTPAFPRYIEPAA</sequence>
<keyword evidence="4 11" id="KW-0963">Cytoplasm</keyword>
<comment type="catalytic activity">
    <reaction evidence="10 11">
        <text>tRNA(Met) + L-methionine + ATP = L-methionyl-tRNA(Met) + AMP + diphosphate</text>
        <dbReference type="Rhea" id="RHEA:13481"/>
        <dbReference type="Rhea" id="RHEA-COMP:9667"/>
        <dbReference type="Rhea" id="RHEA-COMP:9698"/>
        <dbReference type="ChEBI" id="CHEBI:30616"/>
        <dbReference type="ChEBI" id="CHEBI:33019"/>
        <dbReference type="ChEBI" id="CHEBI:57844"/>
        <dbReference type="ChEBI" id="CHEBI:78442"/>
        <dbReference type="ChEBI" id="CHEBI:78530"/>
        <dbReference type="ChEBI" id="CHEBI:456215"/>
        <dbReference type="EC" id="6.1.1.10"/>
    </reaction>
</comment>
<dbReference type="NCBIfam" id="NF008900">
    <property type="entry name" value="PRK12267.1"/>
    <property type="match status" value="1"/>
</dbReference>
<gene>
    <name evidence="11" type="primary">metG</name>
    <name evidence="15" type="ORF">IC761_18270</name>
</gene>
<dbReference type="EMBL" id="CP061379">
    <property type="protein sequence ID" value="QPF88496.1"/>
    <property type="molecule type" value="Genomic_DNA"/>
</dbReference>
<dbReference type="EC" id="6.1.1.10" evidence="11"/>
<dbReference type="InterPro" id="IPR015413">
    <property type="entry name" value="Methionyl/Leucyl_tRNA_Synth"/>
</dbReference>
<dbReference type="SUPFAM" id="SSF52374">
    <property type="entry name" value="Nucleotidylyl transferase"/>
    <property type="match status" value="1"/>
</dbReference>
<keyword evidence="7 11" id="KW-0067">ATP-binding</keyword>
<feature type="compositionally biased region" description="Basic and acidic residues" evidence="12">
    <location>
        <begin position="111"/>
        <end position="142"/>
    </location>
</feature>
<evidence type="ECO:0000256" key="8">
    <source>
        <dbReference type="ARBA" id="ARBA00022917"/>
    </source>
</evidence>
<dbReference type="Gene3D" id="2.170.220.10">
    <property type="match status" value="1"/>
</dbReference>
<feature type="compositionally biased region" description="Basic residues" evidence="12">
    <location>
        <begin position="61"/>
        <end position="78"/>
    </location>
</feature>
<dbReference type="Pfam" id="PF19303">
    <property type="entry name" value="Anticodon_3"/>
    <property type="match status" value="1"/>
</dbReference>
<dbReference type="NCBIfam" id="TIGR00398">
    <property type="entry name" value="metG"/>
    <property type="match status" value="1"/>
</dbReference>
<evidence type="ECO:0000256" key="10">
    <source>
        <dbReference type="ARBA" id="ARBA00047364"/>
    </source>
</evidence>
<evidence type="ECO:0000256" key="6">
    <source>
        <dbReference type="ARBA" id="ARBA00022741"/>
    </source>
</evidence>
<dbReference type="SUPFAM" id="SSF47323">
    <property type="entry name" value="Anticodon-binding domain of a subclass of class I aminoacyl-tRNA synthetases"/>
    <property type="match status" value="1"/>
</dbReference>
<dbReference type="InterPro" id="IPR023457">
    <property type="entry name" value="Met-tRNA_synth_2"/>
</dbReference>
<keyword evidence="8 11" id="KW-0648">Protein biosynthesis</keyword>
<dbReference type="HAMAP" id="MF_01228">
    <property type="entry name" value="Met_tRNA_synth_type2"/>
    <property type="match status" value="1"/>
</dbReference>
<dbReference type="KEGG" id="bcou:IC761_18270"/>
<organism evidence="15 16">
    <name type="scientific">Bradyrhizobium commune</name>
    <dbReference type="NCBI Taxonomy" id="83627"/>
    <lineage>
        <taxon>Bacteria</taxon>
        <taxon>Pseudomonadati</taxon>
        <taxon>Pseudomonadota</taxon>
        <taxon>Alphaproteobacteria</taxon>
        <taxon>Hyphomicrobiales</taxon>
        <taxon>Nitrobacteraceae</taxon>
        <taxon>Bradyrhizobium</taxon>
    </lineage>
</organism>
<dbReference type="GO" id="GO:0005524">
    <property type="term" value="F:ATP binding"/>
    <property type="evidence" value="ECO:0007669"/>
    <property type="project" value="UniProtKB-UniRule"/>
</dbReference>
<evidence type="ECO:0000256" key="1">
    <source>
        <dbReference type="ARBA" id="ARBA00003314"/>
    </source>
</evidence>
<feature type="compositionally biased region" description="Basic and acidic residues" evidence="12">
    <location>
        <begin position="39"/>
        <end position="60"/>
    </location>
</feature>
<feature type="short sequence motif" description="'HIGH' region" evidence="11">
    <location>
        <begin position="213"/>
        <end position="223"/>
    </location>
</feature>
<feature type="domain" description="Methionyl-tRNA synthetase anticodon-binding" evidence="14">
    <location>
        <begin position="575"/>
        <end position="705"/>
    </location>
</feature>
<feature type="compositionally biased region" description="Basic and acidic residues" evidence="12">
    <location>
        <begin position="79"/>
        <end position="88"/>
    </location>
</feature>
<evidence type="ECO:0000256" key="7">
    <source>
        <dbReference type="ARBA" id="ARBA00022840"/>
    </source>
</evidence>
<dbReference type="PROSITE" id="PS00178">
    <property type="entry name" value="AA_TRNA_LIGASE_I"/>
    <property type="match status" value="1"/>
</dbReference>
<comment type="subcellular location">
    <subcellularLocation>
        <location evidence="2 11">Cytoplasm</location>
    </subcellularLocation>
</comment>
<dbReference type="InterPro" id="IPR014729">
    <property type="entry name" value="Rossmann-like_a/b/a_fold"/>
</dbReference>
<comment type="caution">
    <text evidence="11">Lacks conserved residue(s) required for the propagation of feature annotation.</text>
</comment>
<dbReference type="GO" id="GO:0006431">
    <property type="term" value="P:methionyl-tRNA aminoacylation"/>
    <property type="evidence" value="ECO:0007669"/>
    <property type="project" value="UniProtKB-UniRule"/>
</dbReference>
<evidence type="ECO:0000256" key="9">
    <source>
        <dbReference type="ARBA" id="ARBA00023146"/>
    </source>
</evidence>
<keyword evidence="6 11" id="KW-0547">Nucleotide-binding</keyword>
<feature type="compositionally biased region" description="Basic residues" evidence="12">
    <location>
        <begin position="143"/>
        <end position="153"/>
    </location>
</feature>
<dbReference type="PRINTS" id="PR01041">
    <property type="entry name" value="TRNASYNTHMET"/>
</dbReference>
<feature type="region of interest" description="Disordered" evidence="12">
    <location>
        <begin position="1"/>
        <end position="196"/>
    </location>
</feature>
<dbReference type="GO" id="GO:0004825">
    <property type="term" value="F:methionine-tRNA ligase activity"/>
    <property type="evidence" value="ECO:0007669"/>
    <property type="project" value="UniProtKB-UniRule"/>
</dbReference>
<protein>
    <recommendedName>
        <fullName evidence="11">Methionine--tRNA ligase</fullName>
        <ecNumber evidence="11">6.1.1.10</ecNumber>
    </recommendedName>
    <alternativeName>
        <fullName evidence="11">Methionyl-tRNA synthetase</fullName>
        <shortName evidence="11">MetRS</shortName>
    </alternativeName>
</protein>
<dbReference type="FunFam" id="1.10.730.10:FF:000035">
    <property type="entry name" value="Methionine--tRNA ligase"/>
    <property type="match status" value="1"/>
</dbReference>
<evidence type="ECO:0000256" key="2">
    <source>
        <dbReference type="ARBA" id="ARBA00004496"/>
    </source>
</evidence>
<evidence type="ECO:0000256" key="5">
    <source>
        <dbReference type="ARBA" id="ARBA00022598"/>
    </source>
</evidence>
<name>A0A7S9CZN5_9BRAD</name>
<feature type="compositionally biased region" description="Basic and acidic residues" evidence="12">
    <location>
        <begin position="174"/>
        <end position="183"/>
    </location>
</feature>
<dbReference type="Gene3D" id="3.40.50.620">
    <property type="entry name" value="HUPs"/>
    <property type="match status" value="1"/>
</dbReference>
<dbReference type="InterPro" id="IPR014758">
    <property type="entry name" value="Met-tRNA_synth"/>
</dbReference>
<dbReference type="PANTHER" id="PTHR43326:SF1">
    <property type="entry name" value="METHIONINE--TRNA LIGASE, MITOCHONDRIAL"/>
    <property type="match status" value="1"/>
</dbReference>
<comment type="function">
    <text evidence="1 11">Is required not only for elongation of protein synthesis but also for the initiation of all mRNA translation through initiator tRNA(fMet) aminoacylation.</text>
</comment>
<evidence type="ECO:0000313" key="16">
    <source>
        <dbReference type="Proteomes" id="UP000594621"/>
    </source>
</evidence>
<dbReference type="InterPro" id="IPR001412">
    <property type="entry name" value="aa-tRNA-synth_I_CS"/>
</dbReference>
<dbReference type="CDD" id="cd00814">
    <property type="entry name" value="MetRS_core"/>
    <property type="match status" value="1"/>
</dbReference>
<evidence type="ECO:0000256" key="3">
    <source>
        <dbReference type="ARBA" id="ARBA00005328"/>
    </source>
</evidence>
<proteinExistence type="inferred from homology"/>
<dbReference type="RefSeq" id="WP_195798051.1">
    <property type="nucleotide sequence ID" value="NZ_CP061379.1"/>
</dbReference>
<evidence type="ECO:0000256" key="11">
    <source>
        <dbReference type="HAMAP-Rule" id="MF_01228"/>
    </source>
</evidence>
<evidence type="ECO:0000313" key="15">
    <source>
        <dbReference type="EMBL" id="QPF88496.1"/>
    </source>
</evidence>
<dbReference type="CDD" id="cd07957">
    <property type="entry name" value="Anticodon_Ia_Met"/>
    <property type="match status" value="1"/>
</dbReference>
<feature type="domain" description="Methionyl/Leucyl tRNA synthetase" evidence="13">
    <location>
        <begin position="207"/>
        <end position="563"/>
    </location>
</feature>
<evidence type="ECO:0000256" key="12">
    <source>
        <dbReference type="SAM" id="MobiDB-lite"/>
    </source>
</evidence>
<accession>A0A7S9CZN5</accession>
<reference evidence="15 16" key="1">
    <citation type="submission" date="2020-09" db="EMBL/GenBank/DDBJ databases">
        <title>Complete genomes of bradyrhizobia occurring on native shrubby legumes in Australia.</title>
        <authorList>
            <person name="Lafay B."/>
        </authorList>
    </citation>
    <scope>NUCLEOTIDE SEQUENCE [LARGE SCALE GENOMIC DNA]</scope>
    <source>
        <strain evidence="15 16">BDV5040</strain>
    </source>
</reference>
<feature type="compositionally biased region" description="Basic residues" evidence="12">
    <location>
        <begin position="16"/>
        <end position="30"/>
    </location>
</feature>
<keyword evidence="9 11" id="KW-0030">Aminoacyl-tRNA synthetase</keyword>
<dbReference type="InterPro" id="IPR009080">
    <property type="entry name" value="tRNAsynth_Ia_anticodon-bd"/>
</dbReference>
<dbReference type="PANTHER" id="PTHR43326">
    <property type="entry name" value="METHIONYL-TRNA SYNTHETASE"/>
    <property type="match status" value="1"/>
</dbReference>
<feature type="short sequence motif" description="'KMSKS' region" evidence="11">
    <location>
        <begin position="500"/>
        <end position="504"/>
    </location>
</feature>
<keyword evidence="16" id="KW-1185">Reference proteome</keyword>
<feature type="compositionally biased region" description="Basic residues" evidence="12">
    <location>
        <begin position="89"/>
        <end position="110"/>
    </location>
</feature>
<evidence type="ECO:0000259" key="13">
    <source>
        <dbReference type="Pfam" id="PF09334"/>
    </source>
</evidence>